<dbReference type="InterPro" id="IPR002197">
    <property type="entry name" value="HTH_Fis"/>
</dbReference>
<evidence type="ECO:0000313" key="8">
    <source>
        <dbReference type="EMBL" id="NMH93469.1"/>
    </source>
</evidence>
<dbReference type="Gene3D" id="1.10.10.60">
    <property type="entry name" value="Homeodomain-like"/>
    <property type="match status" value="1"/>
</dbReference>
<proteinExistence type="predicted"/>
<dbReference type="Gene3D" id="1.10.8.60">
    <property type="match status" value="1"/>
</dbReference>
<evidence type="ECO:0000256" key="5">
    <source>
        <dbReference type="ARBA" id="ARBA00023163"/>
    </source>
</evidence>
<evidence type="ECO:0000256" key="1">
    <source>
        <dbReference type="ARBA" id="ARBA00022741"/>
    </source>
</evidence>
<keyword evidence="5" id="KW-0804">Transcription</keyword>
<dbReference type="Pfam" id="PF02954">
    <property type="entry name" value="HTH_8"/>
    <property type="match status" value="1"/>
</dbReference>
<dbReference type="Pfam" id="PF25601">
    <property type="entry name" value="AAA_lid_14"/>
    <property type="match status" value="1"/>
</dbReference>
<gene>
    <name evidence="8" type="ORF">HF519_18190</name>
</gene>
<keyword evidence="4" id="KW-0238">DNA-binding</keyword>
<evidence type="ECO:0000313" key="9">
    <source>
        <dbReference type="Proteomes" id="UP000586918"/>
    </source>
</evidence>
<dbReference type="InterPro" id="IPR009057">
    <property type="entry name" value="Homeodomain-like_sf"/>
</dbReference>
<protein>
    <recommendedName>
        <fullName evidence="7">Sigma-54 factor interaction domain-containing protein</fullName>
    </recommendedName>
</protein>
<dbReference type="RefSeq" id="WP_169414167.1">
    <property type="nucleotide sequence ID" value="NZ_JAAXKZ010000069.1"/>
</dbReference>
<keyword evidence="9" id="KW-1185">Reference proteome</keyword>
<dbReference type="Pfam" id="PF01590">
    <property type="entry name" value="GAF"/>
    <property type="match status" value="1"/>
</dbReference>
<feature type="domain" description="Sigma-54 factor interaction" evidence="7">
    <location>
        <begin position="438"/>
        <end position="508"/>
    </location>
</feature>
<dbReference type="AlphaFoldDB" id="A0A848DLQ2"/>
<keyword evidence="3" id="KW-0805">Transcription regulation</keyword>
<keyword evidence="1" id="KW-0547">Nucleotide-binding</keyword>
<evidence type="ECO:0000256" key="2">
    <source>
        <dbReference type="ARBA" id="ARBA00022840"/>
    </source>
</evidence>
<name>A0A848DLQ2_9PSEU</name>
<dbReference type="InterPro" id="IPR058031">
    <property type="entry name" value="AAA_lid_NorR"/>
</dbReference>
<evidence type="ECO:0000256" key="4">
    <source>
        <dbReference type="ARBA" id="ARBA00023125"/>
    </source>
</evidence>
<dbReference type="PANTHER" id="PTHR32071">
    <property type="entry name" value="TRANSCRIPTIONAL REGULATORY PROTEIN"/>
    <property type="match status" value="1"/>
</dbReference>
<keyword evidence="2" id="KW-0067">ATP-binding</keyword>
<dbReference type="GO" id="GO:0005524">
    <property type="term" value="F:ATP binding"/>
    <property type="evidence" value="ECO:0007669"/>
    <property type="project" value="UniProtKB-KW"/>
</dbReference>
<evidence type="ECO:0000256" key="3">
    <source>
        <dbReference type="ARBA" id="ARBA00023015"/>
    </source>
</evidence>
<dbReference type="InterPro" id="IPR003018">
    <property type="entry name" value="GAF"/>
</dbReference>
<dbReference type="GO" id="GO:0043565">
    <property type="term" value="F:sequence-specific DNA binding"/>
    <property type="evidence" value="ECO:0007669"/>
    <property type="project" value="InterPro"/>
</dbReference>
<dbReference type="PRINTS" id="PR01590">
    <property type="entry name" value="HTHFIS"/>
</dbReference>
<dbReference type="GO" id="GO:0006355">
    <property type="term" value="P:regulation of DNA-templated transcription"/>
    <property type="evidence" value="ECO:0007669"/>
    <property type="project" value="InterPro"/>
</dbReference>
<feature type="region of interest" description="Disordered" evidence="6">
    <location>
        <begin position="301"/>
        <end position="327"/>
    </location>
</feature>
<dbReference type="SUPFAM" id="SSF52540">
    <property type="entry name" value="P-loop containing nucleoside triphosphate hydrolases"/>
    <property type="match status" value="1"/>
</dbReference>
<sequence length="586" mass="63092">MTTVHSVGRALARERERFLSSGIPPLQVRDEISSSWRRCSSWSVPPENIEPPYRPDVNPESRLLRAAGPVLDTVNERLGELGISFIVTDAEARILDRRVRERQLLRALDALNVTPGFVFAEDAVGTNGLGTAIELGRTTRIDGHEHYVEQLVQFTCVGVPIIDPVSRRPLGVLDVTCAADHDNTLVTLIAEQTARSIENRLFEQHSPQERALLEQFMSASRRSHAGIVVLSERVLMTNPQAARLLDGADQPLVWDHAARAMAGGTAAVENELPLAGGRTARARTTPVRDGGEIIGALVEIRPTAEPAPPRPARSAPPEGPPGLAGTDRALLGAYRAGRAALGERVVVVCGEAGVGKLAMAQALHREHGAAVVHDAAAIEVDGAAGWLDRLRDIVGGEPGDLVVRRLDLLSPDVVRTVSAILGTGISRGWRCSATFTCGSSWEDTALPDLDAEQLRLPPLRNRLRDIPVLVSAFAAPRRVAPEVVQLLMRLSWPGNVRELRSVVQRMLAAAPGGGNPGLAEVPPEVRRAAPRRTLTRFERAEVHAILDALAETAGNKKDAAALLGISRSTLYRKLQAAGIDLENTVF</sequence>
<dbReference type="PROSITE" id="PS50045">
    <property type="entry name" value="SIGMA54_INTERACT_4"/>
    <property type="match status" value="1"/>
</dbReference>
<organism evidence="8 9">
    <name type="scientific">Pseudonocardia bannensis</name>
    <dbReference type="NCBI Taxonomy" id="630973"/>
    <lineage>
        <taxon>Bacteria</taxon>
        <taxon>Bacillati</taxon>
        <taxon>Actinomycetota</taxon>
        <taxon>Actinomycetes</taxon>
        <taxon>Pseudonocardiales</taxon>
        <taxon>Pseudonocardiaceae</taxon>
        <taxon>Pseudonocardia</taxon>
    </lineage>
</organism>
<dbReference type="InterPro" id="IPR002078">
    <property type="entry name" value="Sigma_54_int"/>
</dbReference>
<dbReference type="EMBL" id="JAAXKZ010000069">
    <property type="protein sequence ID" value="NMH93469.1"/>
    <property type="molecule type" value="Genomic_DNA"/>
</dbReference>
<evidence type="ECO:0000256" key="6">
    <source>
        <dbReference type="SAM" id="MobiDB-lite"/>
    </source>
</evidence>
<dbReference type="SUPFAM" id="SSF46689">
    <property type="entry name" value="Homeodomain-like"/>
    <property type="match status" value="1"/>
</dbReference>
<evidence type="ECO:0000259" key="7">
    <source>
        <dbReference type="PROSITE" id="PS50045"/>
    </source>
</evidence>
<comment type="caution">
    <text evidence="8">The sequence shown here is derived from an EMBL/GenBank/DDBJ whole genome shotgun (WGS) entry which is preliminary data.</text>
</comment>
<dbReference type="InterPro" id="IPR029016">
    <property type="entry name" value="GAF-like_dom_sf"/>
</dbReference>
<dbReference type="InterPro" id="IPR027417">
    <property type="entry name" value="P-loop_NTPase"/>
</dbReference>
<dbReference type="Proteomes" id="UP000586918">
    <property type="component" value="Unassembled WGS sequence"/>
</dbReference>
<accession>A0A848DLQ2</accession>
<reference evidence="8 9" key="1">
    <citation type="submission" date="2020-04" db="EMBL/GenBank/DDBJ databases">
        <authorList>
            <person name="Klaysubun C."/>
            <person name="Duangmal K."/>
            <person name="Lipun K."/>
        </authorList>
    </citation>
    <scope>NUCLEOTIDE SEQUENCE [LARGE SCALE GENOMIC DNA]</scope>
    <source>
        <strain evidence="8 9">DSM 45300</strain>
    </source>
</reference>
<dbReference type="Gene3D" id="3.30.450.40">
    <property type="match status" value="1"/>
</dbReference>